<accession>A0A3E0I838</accession>
<reference evidence="1 2" key="1">
    <citation type="submission" date="2018-08" db="EMBL/GenBank/DDBJ databases">
        <title>Genomic Encyclopedia of Type Strains, Phase IV (KMG-IV): sequencing the most valuable type-strain genomes for metagenomic binning, comparative biology and taxonomic classification.</title>
        <authorList>
            <person name="Goeker M."/>
        </authorList>
    </citation>
    <scope>NUCLEOTIDE SEQUENCE [LARGE SCALE GENOMIC DNA]</scope>
    <source>
        <strain evidence="1 2">DSM 18841</strain>
    </source>
</reference>
<keyword evidence="2" id="KW-1185">Reference proteome</keyword>
<dbReference type="AlphaFoldDB" id="A0A3E0I838"/>
<dbReference type="RefSeq" id="WP_115900517.1">
    <property type="nucleotide sequence ID" value="NZ_QUNS01000002.1"/>
</dbReference>
<name>A0A3E0I838_9FLAO</name>
<proteinExistence type="predicted"/>
<dbReference type="EMBL" id="QUNS01000002">
    <property type="protein sequence ID" value="REH54882.1"/>
    <property type="molecule type" value="Genomic_DNA"/>
</dbReference>
<dbReference type="OrthoDB" id="5149141at2"/>
<comment type="caution">
    <text evidence="1">The sequence shown here is derived from an EMBL/GenBank/DDBJ whole genome shotgun (WGS) entry which is preliminary data.</text>
</comment>
<dbReference type="Proteomes" id="UP000256884">
    <property type="component" value="Unassembled WGS sequence"/>
</dbReference>
<sequence length="278" mass="32620">MNDPLPILEPFADSLKKINVGPFLKSRDFKRLRIQAGLEEYWRNTYNHVKNSRRVISLEMDYEKYDSINTLNILMNDLIEKANNRFYLFIRDFLITFSTWLNEPFDTTEIIEDLELLNCPTTIIEDVKKLDSTNKTAVPKLEIPNIIDNSDKLEECLRKMDESIRNEEFNLTLTYAYSSLEGIFKTYIFLKVPSQKDETELSKISKIVREDLKARFLETDKKFPEPMLNLIGTITNAISNARNNFSESHFDKDSDKWLAEFTRDCVNSIGRLILKFVE</sequence>
<gene>
    <name evidence="1" type="ORF">C7448_102410</name>
</gene>
<evidence type="ECO:0000313" key="2">
    <source>
        <dbReference type="Proteomes" id="UP000256884"/>
    </source>
</evidence>
<protein>
    <submittedName>
        <fullName evidence="1">Uncharacterized protein</fullName>
    </submittedName>
</protein>
<evidence type="ECO:0000313" key="1">
    <source>
        <dbReference type="EMBL" id="REH54882.1"/>
    </source>
</evidence>
<organism evidence="1 2">
    <name type="scientific">Tenacibaculum gallaicum</name>
    <dbReference type="NCBI Taxonomy" id="561505"/>
    <lineage>
        <taxon>Bacteria</taxon>
        <taxon>Pseudomonadati</taxon>
        <taxon>Bacteroidota</taxon>
        <taxon>Flavobacteriia</taxon>
        <taxon>Flavobacteriales</taxon>
        <taxon>Flavobacteriaceae</taxon>
        <taxon>Tenacibaculum</taxon>
    </lineage>
</organism>